<dbReference type="SUPFAM" id="SSF51735">
    <property type="entry name" value="NAD(P)-binding Rossmann-fold domains"/>
    <property type="match status" value="1"/>
</dbReference>
<dbReference type="InterPro" id="IPR023013">
    <property type="entry name" value="AGPR_AS"/>
</dbReference>
<dbReference type="OrthoDB" id="9801289at2"/>
<dbReference type="HAMAP" id="MF_00150">
    <property type="entry name" value="ArgC_type1"/>
    <property type="match status" value="1"/>
</dbReference>
<dbReference type="NCBIfam" id="TIGR01850">
    <property type="entry name" value="argC"/>
    <property type="match status" value="1"/>
</dbReference>
<evidence type="ECO:0000256" key="1">
    <source>
        <dbReference type="ARBA" id="ARBA00022571"/>
    </source>
</evidence>
<dbReference type="GO" id="GO:0003942">
    <property type="term" value="F:N-acetyl-gamma-glutamyl-phosphate reductase activity"/>
    <property type="evidence" value="ECO:0007669"/>
    <property type="project" value="UniProtKB-UniRule"/>
</dbReference>
<keyword evidence="9" id="KW-1185">Reference proteome</keyword>
<dbReference type="Gene3D" id="3.30.360.10">
    <property type="entry name" value="Dihydrodipicolinate Reductase, domain 2"/>
    <property type="match status" value="1"/>
</dbReference>
<dbReference type="CDD" id="cd17895">
    <property type="entry name" value="AGPR_1_N"/>
    <property type="match status" value="1"/>
</dbReference>
<comment type="pathway">
    <text evidence="5">Amino-acid biosynthesis; L-arginine biosynthesis; N(2)-acetyl-L-ornithine from L-glutamate: step 3/4.</text>
</comment>
<dbReference type="InterPro" id="IPR000534">
    <property type="entry name" value="Semialdehyde_DH_NAD-bd"/>
</dbReference>
<keyword evidence="3 5" id="KW-0521">NADP</keyword>
<feature type="active site" evidence="5 6">
    <location>
        <position position="137"/>
    </location>
</feature>
<keyword evidence="2 5" id="KW-0028">Amino-acid biosynthesis</keyword>
<dbReference type="InterPro" id="IPR000706">
    <property type="entry name" value="AGPR_type-1"/>
</dbReference>
<dbReference type="InterPro" id="IPR058924">
    <property type="entry name" value="AGPR_dimerisation_dom"/>
</dbReference>
<name>A0A315Z634_SEDFL</name>
<dbReference type="Proteomes" id="UP000245535">
    <property type="component" value="Unassembled WGS sequence"/>
</dbReference>
<evidence type="ECO:0000313" key="8">
    <source>
        <dbReference type="EMBL" id="PWJ39327.1"/>
    </source>
</evidence>
<evidence type="ECO:0000256" key="3">
    <source>
        <dbReference type="ARBA" id="ARBA00022857"/>
    </source>
</evidence>
<dbReference type="PANTHER" id="PTHR32338">
    <property type="entry name" value="N-ACETYL-GAMMA-GLUTAMYL-PHOSPHATE REDUCTASE, CHLOROPLASTIC-RELATED-RELATED"/>
    <property type="match status" value="1"/>
</dbReference>
<dbReference type="Pfam" id="PF01118">
    <property type="entry name" value="Semialdhyde_dh"/>
    <property type="match status" value="1"/>
</dbReference>
<dbReference type="InterPro" id="IPR050085">
    <property type="entry name" value="AGPR"/>
</dbReference>
<evidence type="ECO:0000313" key="9">
    <source>
        <dbReference type="Proteomes" id="UP000245535"/>
    </source>
</evidence>
<comment type="subcellular location">
    <subcellularLocation>
        <location evidence="5">Cytoplasm</location>
    </subcellularLocation>
</comment>
<proteinExistence type="inferred from homology"/>
<dbReference type="GO" id="GO:0005737">
    <property type="term" value="C:cytoplasm"/>
    <property type="evidence" value="ECO:0007669"/>
    <property type="project" value="UniProtKB-SubCell"/>
</dbReference>
<dbReference type="EC" id="1.2.1.38" evidence="5"/>
<comment type="similarity">
    <text evidence="5">Belongs to the NAGSA dehydrogenase family. Type 1 subfamily.</text>
</comment>
<dbReference type="EMBL" id="QGDO01000006">
    <property type="protein sequence ID" value="PWJ39327.1"/>
    <property type="molecule type" value="Genomic_DNA"/>
</dbReference>
<dbReference type="UniPathway" id="UPA00068">
    <property type="reaction ID" value="UER00108"/>
</dbReference>
<feature type="domain" description="Semialdehyde dehydrogenase NAD-binding" evidence="7">
    <location>
        <begin position="5"/>
        <end position="129"/>
    </location>
</feature>
<protein>
    <recommendedName>
        <fullName evidence="5">N-acetyl-gamma-glutamyl-phosphate reductase</fullName>
        <shortName evidence="5">AGPR</shortName>
        <ecNumber evidence="5">1.2.1.38</ecNumber>
    </recommendedName>
    <alternativeName>
        <fullName evidence="5">N-acetyl-glutamate semialdehyde dehydrogenase</fullName>
        <shortName evidence="5">NAGSA dehydrogenase</shortName>
    </alternativeName>
</protein>
<dbReference type="SUPFAM" id="SSF55347">
    <property type="entry name" value="Glyceraldehyde-3-phosphate dehydrogenase-like, C-terminal domain"/>
    <property type="match status" value="1"/>
</dbReference>
<dbReference type="GO" id="GO:0070401">
    <property type="term" value="F:NADP+ binding"/>
    <property type="evidence" value="ECO:0007669"/>
    <property type="project" value="InterPro"/>
</dbReference>
<dbReference type="Gene3D" id="3.40.50.720">
    <property type="entry name" value="NAD(P)-binding Rossmann-like Domain"/>
    <property type="match status" value="1"/>
</dbReference>
<dbReference type="SMART" id="SM00859">
    <property type="entry name" value="Semialdhyde_dh"/>
    <property type="match status" value="1"/>
</dbReference>
<evidence type="ECO:0000256" key="6">
    <source>
        <dbReference type="PROSITE-ProRule" id="PRU10010"/>
    </source>
</evidence>
<comment type="function">
    <text evidence="5">Catalyzes the NADPH-dependent reduction of N-acetyl-5-glutamyl phosphate to yield N-acetyl-L-glutamate 5-semialdehyde.</text>
</comment>
<dbReference type="Pfam" id="PF22698">
    <property type="entry name" value="Semialdhyde_dhC_1"/>
    <property type="match status" value="1"/>
</dbReference>
<evidence type="ECO:0000259" key="7">
    <source>
        <dbReference type="SMART" id="SM00859"/>
    </source>
</evidence>
<dbReference type="CDD" id="cd23934">
    <property type="entry name" value="AGPR_1_C"/>
    <property type="match status" value="1"/>
</dbReference>
<dbReference type="RefSeq" id="WP_109621266.1">
    <property type="nucleotide sequence ID" value="NZ_QGDO01000006.1"/>
</dbReference>
<sequence>MKTIKAGIIGGAGFTGGELIRVLLNHPNVELGFIHSRSHAGEPLHKAHADLVGETAILFTDKIEHDVDVIFLCLGHGESKVFLDGQDFPSSVKIIDLSQDFRLRASAEKGGRSFVYGLPELNKEEIKTANNIANPGCFATAIQLALMPLADAKQLNSDIHISAVTGSTGAGQSLTKTTGFTWRNNNISHYKAFKHQHLFEISESLDKSQEGFEQSIHFIPYRGNFTRGILASVYLKTDLSEDELKSIFQEYYQDHVFTHVIDQPVDVKLVVNTNKCLIHVEKHGDMVLITSAIDNLLKGAVGQATHNMNLLFGLEEKAGLNLKPSAF</sequence>
<comment type="catalytic activity">
    <reaction evidence="5">
        <text>N-acetyl-L-glutamate 5-semialdehyde + phosphate + NADP(+) = N-acetyl-L-glutamyl 5-phosphate + NADPH + H(+)</text>
        <dbReference type="Rhea" id="RHEA:21588"/>
        <dbReference type="ChEBI" id="CHEBI:15378"/>
        <dbReference type="ChEBI" id="CHEBI:29123"/>
        <dbReference type="ChEBI" id="CHEBI:43474"/>
        <dbReference type="ChEBI" id="CHEBI:57783"/>
        <dbReference type="ChEBI" id="CHEBI:57936"/>
        <dbReference type="ChEBI" id="CHEBI:58349"/>
        <dbReference type="EC" id="1.2.1.38"/>
    </reaction>
</comment>
<evidence type="ECO:0000256" key="5">
    <source>
        <dbReference type="HAMAP-Rule" id="MF_00150"/>
    </source>
</evidence>
<dbReference type="InterPro" id="IPR036291">
    <property type="entry name" value="NAD(P)-bd_dom_sf"/>
</dbReference>
<evidence type="ECO:0000256" key="4">
    <source>
        <dbReference type="ARBA" id="ARBA00023002"/>
    </source>
</evidence>
<organism evidence="8 9">
    <name type="scientific">Sediminitomix flava</name>
    <dbReference type="NCBI Taxonomy" id="379075"/>
    <lineage>
        <taxon>Bacteria</taxon>
        <taxon>Pseudomonadati</taxon>
        <taxon>Bacteroidota</taxon>
        <taxon>Cytophagia</taxon>
        <taxon>Cytophagales</taxon>
        <taxon>Flammeovirgaceae</taxon>
        <taxon>Sediminitomix</taxon>
    </lineage>
</organism>
<gene>
    <name evidence="5" type="primary">argC</name>
    <name evidence="8" type="ORF">BC781_106228</name>
</gene>
<comment type="caution">
    <text evidence="8">The sequence shown here is derived from an EMBL/GenBank/DDBJ whole genome shotgun (WGS) entry which is preliminary data.</text>
</comment>
<keyword evidence="1 5" id="KW-0055">Arginine biosynthesis</keyword>
<evidence type="ECO:0000256" key="2">
    <source>
        <dbReference type="ARBA" id="ARBA00022605"/>
    </source>
</evidence>
<dbReference type="GO" id="GO:0051287">
    <property type="term" value="F:NAD binding"/>
    <property type="evidence" value="ECO:0007669"/>
    <property type="project" value="InterPro"/>
</dbReference>
<dbReference type="PANTHER" id="PTHR32338:SF10">
    <property type="entry name" value="N-ACETYL-GAMMA-GLUTAMYL-PHOSPHATE REDUCTASE, CHLOROPLASTIC-RELATED"/>
    <property type="match status" value="1"/>
</dbReference>
<keyword evidence="5" id="KW-0963">Cytoplasm</keyword>
<dbReference type="AlphaFoldDB" id="A0A315Z634"/>
<reference evidence="8 9" key="1">
    <citation type="submission" date="2018-03" db="EMBL/GenBank/DDBJ databases">
        <title>Genomic Encyclopedia of Archaeal and Bacterial Type Strains, Phase II (KMG-II): from individual species to whole genera.</title>
        <authorList>
            <person name="Goeker M."/>
        </authorList>
    </citation>
    <scope>NUCLEOTIDE SEQUENCE [LARGE SCALE GENOMIC DNA]</scope>
    <source>
        <strain evidence="8 9">DSM 28229</strain>
    </source>
</reference>
<accession>A0A315Z634</accession>
<keyword evidence="4 5" id="KW-0560">Oxidoreductase</keyword>
<dbReference type="PROSITE" id="PS01224">
    <property type="entry name" value="ARGC"/>
    <property type="match status" value="1"/>
</dbReference>
<dbReference type="GO" id="GO:0006526">
    <property type="term" value="P:L-arginine biosynthetic process"/>
    <property type="evidence" value="ECO:0007669"/>
    <property type="project" value="UniProtKB-UniRule"/>
</dbReference>